<dbReference type="GO" id="GO:0001558">
    <property type="term" value="P:regulation of cell growth"/>
    <property type="evidence" value="ECO:0007669"/>
    <property type="project" value="UniProtKB-ARBA"/>
</dbReference>
<feature type="coiled-coil region" evidence="14">
    <location>
        <begin position="843"/>
        <end position="880"/>
    </location>
</feature>
<dbReference type="EC" id="2.7.11.1" evidence="3"/>
<evidence type="ECO:0000256" key="10">
    <source>
        <dbReference type="ARBA" id="ARBA00023054"/>
    </source>
</evidence>
<organism evidence="18 19">
    <name type="scientific">Pichia kudriavzevii</name>
    <name type="common">Yeast</name>
    <name type="synonym">Issatchenkia orientalis</name>
    <dbReference type="NCBI Taxonomy" id="4909"/>
    <lineage>
        <taxon>Eukaryota</taxon>
        <taxon>Fungi</taxon>
        <taxon>Dikarya</taxon>
        <taxon>Ascomycota</taxon>
        <taxon>Saccharomycotina</taxon>
        <taxon>Pichiomycetes</taxon>
        <taxon>Pichiales</taxon>
        <taxon>Pichiaceae</taxon>
        <taxon>Pichia</taxon>
    </lineage>
</organism>
<dbReference type="VEuPathDB" id="FungiDB:C5L36_0A09770"/>
<dbReference type="FunFam" id="1.10.510.10:FF:000394">
    <property type="entry name" value="Serine/threonine-protein kinase HSL1"/>
    <property type="match status" value="1"/>
</dbReference>
<evidence type="ECO:0000259" key="16">
    <source>
        <dbReference type="PROSITE" id="PS50011"/>
    </source>
</evidence>
<feature type="domain" description="Ubiquitin-like" evidence="17">
    <location>
        <begin position="13"/>
        <end position="86"/>
    </location>
</feature>
<feature type="compositionally biased region" description="Polar residues" evidence="15">
    <location>
        <begin position="1150"/>
        <end position="1173"/>
    </location>
</feature>
<dbReference type="CDD" id="cd16116">
    <property type="entry name" value="Ubl_Smt3_like"/>
    <property type="match status" value="1"/>
</dbReference>
<comment type="similarity">
    <text evidence="2">Belongs to the protein kinase superfamily. CAMK Ser/Thr protein kinase family. NIM1 subfamily.</text>
</comment>
<dbReference type="PROSITE" id="PS00107">
    <property type="entry name" value="PROTEIN_KINASE_ATP"/>
    <property type="match status" value="1"/>
</dbReference>
<keyword evidence="10 14" id="KW-0175">Coiled coil</keyword>
<dbReference type="SMART" id="SM00220">
    <property type="entry name" value="S_TKc"/>
    <property type="match status" value="1"/>
</dbReference>
<dbReference type="PROSITE" id="PS00108">
    <property type="entry name" value="PROTEIN_KINASE_ST"/>
    <property type="match status" value="1"/>
</dbReference>
<comment type="catalytic activity">
    <reaction evidence="11">
        <text>L-threonyl-[protein] + ATP = O-phospho-L-threonyl-[protein] + ADP + H(+)</text>
        <dbReference type="Rhea" id="RHEA:46608"/>
        <dbReference type="Rhea" id="RHEA-COMP:11060"/>
        <dbReference type="Rhea" id="RHEA-COMP:11605"/>
        <dbReference type="ChEBI" id="CHEBI:15378"/>
        <dbReference type="ChEBI" id="CHEBI:30013"/>
        <dbReference type="ChEBI" id="CHEBI:30616"/>
        <dbReference type="ChEBI" id="CHEBI:61977"/>
        <dbReference type="ChEBI" id="CHEBI:456216"/>
        <dbReference type="EC" id="2.7.11.1"/>
    </reaction>
</comment>
<evidence type="ECO:0000256" key="7">
    <source>
        <dbReference type="ARBA" id="ARBA00022741"/>
    </source>
</evidence>
<comment type="caution">
    <text evidence="18">The sequence shown here is derived from an EMBL/GenBank/DDBJ whole genome shotgun (WGS) entry which is preliminary data.</text>
</comment>
<dbReference type="GO" id="GO:0030447">
    <property type="term" value="P:filamentous growth"/>
    <property type="evidence" value="ECO:0007669"/>
    <property type="project" value="UniProtKB-ARBA"/>
</dbReference>
<dbReference type="Gene3D" id="1.10.510.10">
    <property type="entry name" value="Transferase(Phosphotransferase) domain 1"/>
    <property type="match status" value="1"/>
</dbReference>
<gene>
    <name evidence="18" type="ORF">CAS74_004360</name>
</gene>
<evidence type="ECO:0000313" key="19">
    <source>
        <dbReference type="Proteomes" id="UP000195871"/>
    </source>
</evidence>
<keyword evidence="6" id="KW-0808">Transferase</keyword>
<dbReference type="SMART" id="SM00213">
    <property type="entry name" value="UBQ"/>
    <property type="match status" value="1"/>
</dbReference>
<dbReference type="Gene3D" id="3.30.310.220">
    <property type="entry name" value="Fungal kinase associated-1 domain"/>
    <property type="match status" value="1"/>
</dbReference>
<comment type="subcellular location">
    <subcellularLocation>
        <location evidence="1">Bud neck</location>
    </subcellularLocation>
</comment>
<comment type="catalytic activity">
    <reaction evidence="12">
        <text>L-seryl-[protein] + ATP = O-phospho-L-seryl-[protein] + ADP + H(+)</text>
        <dbReference type="Rhea" id="RHEA:17989"/>
        <dbReference type="Rhea" id="RHEA-COMP:9863"/>
        <dbReference type="Rhea" id="RHEA-COMP:11604"/>
        <dbReference type="ChEBI" id="CHEBI:15378"/>
        <dbReference type="ChEBI" id="CHEBI:29999"/>
        <dbReference type="ChEBI" id="CHEBI:30616"/>
        <dbReference type="ChEBI" id="CHEBI:83421"/>
        <dbReference type="ChEBI" id="CHEBI:456216"/>
        <dbReference type="EC" id="2.7.11.1"/>
    </reaction>
</comment>
<evidence type="ECO:0000256" key="15">
    <source>
        <dbReference type="SAM" id="MobiDB-lite"/>
    </source>
</evidence>
<dbReference type="InterPro" id="IPR017441">
    <property type="entry name" value="Protein_kinase_ATP_BS"/>
</dbReference>
<dbReference type="VEuPathDB" id="FungiDB:C5L36_0A09780"/>
<dbReference type="EMBL" id="NHMM01000007">
    <property type="protein sequence ID" value="OUT20694.1"/>
    <property type="molecule type" value="Genomic_DNA"/>
</dbReference>
<feature type="region of interest" description="Disordered" evidence="15">
    <location>
        <begin position="543"/>
        <end position="620"/>
    </location>
</feature>
<dbReference type="GO" id="GO:0004674">
    <property type="term" value="F:protein serine/threonine kinase activity"/>
    <property type="evidence" value="ECO:0007669"/>
    <property type="project" value="UniProtKB-KW"/>
</dbReference>
<keyword evidence="7 13" id="KW-0547">Nucleotide-binding</keyword>
<dbReference type="InterPro" id="IPR000719">
    <property type="entry name" value="Prot_kinase_dom"/>
</dbReference>
<keyword evidence="9 13" id="KW-0067">ATP-binding</keyword>
<feature type="compositionally biased region" description="Basic residues" evidence="15">
    <location>
        <begin position="738"/>
        <end position="752"/>
    </location>
</feature>
<dbReference type="CDD" id="cd14081">
    <property type="entry name" value="STKc_BRSK1_2"/>
    <property type="match status" value="1"/>
</dbReference>
<name>A0A1Z8JJD0_PICKU</name>
<protein>
    <recommendedName>
        <fullName evidence="3">non-specific serine/threonine protein kinase</fullName>
        <ecNumber evidence="3">2.7.11.1</ecNumber>
    </recommendedName>
</protein>
<dbReference type="PANTHER" id="PTHR24346:SF110">
    <property type="entry name" value="NON-SPECIFIC SERINE_THREONINE PROTEIN KINASE"/>
    <property type="match status" value="1"/>
</dbReference>
<keyword evidence="8" id="KW-0418">Kinase</keyword>
<dbReference type="Pfam" id="PF11976">
    <property type="entry name" value="Rad60-SLD"/>
    <property type="match status" value="1"/>
</dbReference>
<dbReference type="Proteomes" id="UP000195871">
    <property type="component" value="Unassembled WGS sequence"/>
</dbReference>
<dbReference type="GO" id="GO:0035556">
    <property type="term" value="P:intracellular signal transduction"/>
    <property type="evidence" value="ECO:0007669"/>
    <property type="project" value="TreeGrafter"/>
</dbReference>
<dbReference type="Pfam" id="PF16797">
    <property type="entry name" value="Fungal_KA1"/>
    <property type="match status" value="1"/>
</dbReference>
<evidence type="ECO:0000256" key="9">
    <source>
        <dbReference type="ARBA" id="ARBA00022840"/>
    </source>
</evidence>
<sequence length="1317" mass="147986">MSEEPKPEAADSTHINLKVTDGSSEVFFKIKKVTQLKRLMEAFCKRQGRQPNSLRFLYEGQRVEPEDTPESLEMEEGDVIEAHREQVEMATTHSRQPSFASSFVSTNANTTYNTSTTQSKKRTPVKIGPWRLGKTLGKGATSRVFLATNVNTKQKAAVKIVSKAALANDSTISEEYDDPDCDSAGLSYGIEREIIIMKLLNHNNVLRLYDVWETEKALYLVLEYVEGGELFDLLVDSGPLPEKTAVDFFRQIILGAAYCHNLGICHRDLKPENILLDKDLNVKIADFGMAALESGRLLETSCGSPHYAAPEIVSGLQYHGAESDVWSCGVILFALLTGRLPFDDDNIRDLLLKVQRGEFEIYEALSDEAVDLIHQMLTVAPEQRIKTNDILKHPLIQKYYDYTEDEEFKNLPSVDSGLSPVKSRKDIDQRILENLVILWHGRSSESIVKSLLSHDQNPEKTFYCLLMRYRHEHSQSNNSLSSSGKPDELVRSTSIISKTTEEPLSHSSPSSSNKSRRISYTAGNAINKSISFNSVQRLRAKSRDSLNNINNSSPEKSILKQRRESTPTSLLLNNTYSPSKHQSRVSLQSTSNKHSSKRQSMMTTDNISSNDSNNSSDGTSKRLSLIAVENSPTKNRSSIAPPDVSNLNRMLSNVVNSKSNSKLKRNSVTSKVLSSYAQMNAWEKNKKSVDDYGKRASSDFAALCDVLFGDDSKKDTSIINSDSMATINAIVFGSKGNKRSSFKAPKHKRYSKIKPATSSRIKSVVRENNINVSKTRNSSNPVEKITQLLDQVEINDKERRTASEIHTVKPNSDEPPKPVSRLDPRYRAYETYKKRSSQHAEYLLRLSQQIEAEEKAAAEIKAREEKLKKEQEELERLKKYVHNHSNPELMEDFEEDLNGLSSGTVLKKPTISNDTKVIPPRKSKLNSNRYSNLSLYSTKNSSKRLSFYLKELDEEIAKNFENNKKDRISRLSMLITEPLIAEDEDKTDELNISHSMDTLPEEETTNGTDYEDLNNDGIGKPRSASVSDMIDNELYFTPQDNEIAISQSGKAPPLVQHDEHNSTVYDQLPPPLVTKSHQANEDSFLEDSEAEALNIPSVPVIPSAENRVGAVKKTKSHETFETIQNALRESKQEFDDDLVNENVHQEQPQKVESIQVPKQRQPLSTKPQNNINEQPMKPQRKGSVFNKLVPVENNKERKSSFSKAIKSLFGGSLSPPENIETTLSVEDSFEAIKTLLVGWKHYGIGRLDIDSQRRTLKGEISKNNTMNVKSCKFVCTSSRSQSGTSRINFIHEKGSSKSFARLVSEVKRILAQESVLA</sequence>
<feature type="region of interest" description="Disordered" evidence="15">
    <location>
        <begin position="1145"/>
        <end position="1178"/>
    </location>
</feature>
<dbReference type="PANTHER" id="PTHR24346">
    <property type="entry name" value="MAP/MICROTUBULE AFFINITY-REGULATING KINASE"/>
    <property type="match status" value="1"/>
</dbReference>
<dbReference type="FunFam" id="3.10.20.90:FF:000155">
    <property type="entry name" value="Ubiquitin-like protein SMT3"/>
    <property type="match status" value="1"/>
</dbReference>
<dbReference type="InterPro" id="IPR043024">
    <property type="entry name" value="KA1_sf_fungal"/>
</dbReference>
<dbReference type="InterPro" id="IPR031850">
    <property type="entry name" value="Fungal_KA1_dom"/>
</dbReference>
<evidence type="ECO:0000256" key="3">
    <source>
        <dbReference type="ARBA" id="ARBA00012513"/>
    </source>
</evidence>
<dbReference type="GO" id="GO:0005524">
    <property type="term" value="F:ATP binding"/>
    <property type="evidence" value="ECO:0007669"/>
    <property type="project" value="UniProtKB-UniRule"/>
</dbReference>
<proteinExistence type="inferred from homology"/>
<evidence type="ECO:0000256" key="5">
    <source>
        <dbReference type="ARBA" id="ARBA00022553"/>
    </source>
</evidence>
<dbReference type="Gene3D" id="3.10.20.90">
    <property type="entry name" value="Phosphatidylinositol 3-kinase Catalytic Subunit, Chain A, domain 1"/>
    <property type="match status" value="1"/>
</dbReference>
<dbReference type="InterPro" id="IPR029071">
    <property type="entry name" value="Ubiquitin-like_domsf"/>
</dbReference>
<dbReference type="PROSITE" id="PS50053">
    <property type="entry name" value="UBIQUITIN_2"/>
    <property type="match status" value="1"/>
</dbReference>
<feature type="binding site" evidence="13">
    <location>
        <position position="159"/>
    </location>
    <ligand>
        <name>ATP</name>
        <dbReference type="ChEBI" id="CHEBI:30616"/>
    </ligand>
</feature>
<dbReference type="SUPFAM" id="SSF56112">
    <property type="entry name" value="Protein kinase-like (PK-like)"/>
    <property type="match status" value="1"/>
</dbReference>
<dbReference type="SUPFAM" id="SSF54236">
    <property type="entry name" value="Ubiquitin-like"/>
    <property type="match status" value="1"/>
</dbReference>
<feature type="region of interest" description="Disordered" evidence="15">
    <location>
        <begin position="738"/>
        <end position="757"/>
    </location>
</feature>
<feature type="compositionally biased region" description="Low complexity" evidence="15">
    <location>
        <begin position="603"/>
        <end position="618"/>
    </location>
</feature>
<keyword evidence="4" id="KW-0723">Serine/threonine-protein kinase</keyword>
<dbReference type="InterPro" id="IPR008271">
    <property type="entry name" value="Ser/Thr_kinase_AS"/>
</dbReference>
<keyword evidence="5" id="KW-0597">Phosphoprotein</keyword>
<evidence type="ECO:0000256" key="8">
    <source>
        <dbReference type="ARBA" id="ARBA00022777"/>
    </source>
</evidence>
<feature type="domain" description="Protein kinase" evidence="16">
    <location>
        <begin position="130"/>
        <end position="396"/>
    </location>
</feature>
<dbReference type="GO" id="GO:0060258">
    <property type="term" value="P:negative regulation of filamentous growth"/>
    <property type="evidence" value="ECO:0007669"/>
    <property type="project" value="UniProtKB-ARBA"/>
</dbReference>
<evidence type="ECO:0000256" key="14">
    <source>
        <dbReference type="SAM" id="Coils"/>
    </source>
</evidence>
<evidence type="ECO:0000313" key="18">
    <source>
        <dbReference type="EMBL" id="OUT20694.1"/>
    </source>
</evidence>
<evidence type="ECO:0000256" key="4">
    <source>
        <dbReference type="ARBA" id="ARBA00022527"/>
    </source>
</evidence>
<dbReference type="InterPro" id="IPR022617">
    <property type="entry name" value="Rad60/SUMO-like_dom"/>
</dbReference>
<dbReference type="GO" id="GO:0005940">
    <property type="term" value="C:septin ring"/>
    <property type="evidence" value="ECO:0007669"/>
    <property type="project" value="UniProtKB-ARBA"/>
</dbReference>
<dbReference type="GO" id="GO:0005935">
    <property type="term" value="C:cellular bud neck"/>
    <property type="evidence" value="ECO:0007669"/>
    <property type="project" value="UniProtKB-SubCell"/>
</dbReference>
<dbReference type="InterPro" id="IPR000626">
    <property type="entry name" value="Ubiquitin-like_dom"/>
</dbReference>
<dbReference type="CDD" id="cd12194">
    <property type="entry name" value="Kcc4p_like_C"/>
    <property type="match status" value="1"/>
</dbReference>
<evidence type="ECO:0000256" key="6">
    <source>
        <dbReference type="ARBA" id="ARBA00022679"/>
    </source>
</evidence>
<dbReference type="Pfam" id="PF00069">
    <property type="entry name" value="Pkinase"/>
    <property type="match status" value="1"/>
</dbReference>
<evidence type="ECO:0000259" key="17">
    <source>
        <dbReference type="PROSITE" id="PS50053"/>
    </source>
</evidence>
<evidence type="ECO:0000256" key="2">
    <source>
        <dbReference type="ARBA" id="ARBA00010791"/>
    </source>
</evidence>
<accession>A0A1Z8JJD0</accession>
<feature type="region of interest" description="Disordered" evidence="15">
    <location>
        <begin position="496"/>
        <end position="516"/>
    </location>
</feature>
<feature type="compositionally biased region" description="Polar residues" evidence="15">
    <location>
        <begin position="566"/>
        <end position="602"/>
    </location>
</feature>
<evidence type="ECO:0000256" key="13">
    <source>
        <dbReference type="PROSITE-ProRule" id="PRU10141"/>
    </source>
</evidence>
<dbReference type="PROSITE" id="PS50011">
    <property type="entry name" value="PROTEIN_KINASE_DOM"/>
    <property type="match status" value="1"/>
</dbReference>
<evidence type="ECO:0000256" key="12">
    <source>
        <dbReference type="ARBA" id="ARBA00048679"/>
    </source>
</evidence>
<dbReference type="InterPro" id="IPR011009">
    <property type="entry name" value="Kinase-like_dom_sf"/>
</dbReference>
<feature type="compositionally biased region" description="Polar residues" evidence="15">
    <location>
        <begin position="545"/>
        <end position="555"/>
    </location>
</feature>
<evidence type="ECO:0000256" key="1">
    <source>
        <dbReference type="ARBA" id="ARBA00004266"/>
    </source>
</evidence>
<reference evidence="18 19" key="1">
    <citation type="submission" date="2017-05" db="EMBL/GenBank/DDBJ databases">
        <title>The Genome Sequence of Candida krusei Ckrusei653.</title>
        <authorList>
            <person name="Cuomo C."/>
            <person name="Forche A."/>
            <person name="Young S."/>
            <person name="Abouelleil A."/>
            <person name="Cao P."/>
            <person name="Chapman S."/>
            <person name="Cusick C."/>
            <person name="Shea T."/>
            <person name="Nusbaum C."/>
            <person name="Birren B."/>
        </authorList>
    </citation>
    <scope>NUCLEOTIDE SEQUENCE [LARGE SCALE GENOMIC DNA]</scope>
    <source>
        <strain evidence="18 19">Ckrusei653</strain>
    </source>
</reference>
<evidence type="ECO:0000256" key="11">
    <source>
        <dbReference type="ARBA" id="ARBA00047899"/>
    </source>
</evidence>